<accession>A0A167SRL8</accession>
<evidence type="ECO:0000313" key="3">
    <source>
        <dbReference type="Proteomes" id="UP000076532"/>
    </source>
</evidence>
<dbReference type="EMBL" id="KV418876">
    <property type="protein sequence ID" value="KZP02176.1"/>
    <property type="molecule type" value="Genomic_DNA"/>
</dbReference>
<dbReference type="STRING" id="436010.A0A167SRL8"/>
<name>A0A167SRL8_9AGAM</name>
<sequence length="333" mass="36087">MIRSVTMLFIHKTYFARALINHPANPLRSPYAASFLAATRCASAVIRSSAQYIKETEYYTRWWTMWAQLFSAAMVTGLIVTKAPSSSFAPAALSELNIAVKLFEDGAKVFSRVRIGMDILHRLQDKALLMFAQHRGGAGLPTETSQILPAQDGDNADELAIFSGQNRGSISRTLSQTSPVATDQAAVGRHLSPEPPLSFHGSSSTTSQSSRSSSNIGRMEISDIHPSLMEGISSVPQGGIVPGFMNHEASYPFPASLGQSLSADLPSEQVQHQDLSANFPYHSTSVDHWQQLYAETLAPDTWGTADIGQQGTASHSANGIDEDWVMFLKESGL</sequence>
<feature type="compositionally biased region" description="Polar residues" evidence="1">
    <location>
        <begin position="170"/>
        <end position="181"/>
    </location>
</feature>
<protein>
    <recommendedName>
        <fullName evidence="4">Transcription factor domain-containing protein</fullName>
    </recommendedName>
</protein>
<feature type="region of interest" description="Disordered" evidence="1">
    <location>
        <begin position="170"/>
        <end position="216"/>
    </location>
</feature>
<dbReference type="Proteomes" id="UP000076532">
    <property type="component" value="Unassembled WGS sequence"/>
</dbReference>
<reference evidence="2 3" key="1">
    <citation type="journal article" date="2016" name="Mol. Biol. Evol.">
        <title>Comparative Genomics of Early-Diverging Mushroom-Forming Fungi Provides Insights into the Origins of Lignocellulose Decay Capabilities.</title>
        <authorList>
            <person name="Nagy L.G."/>
            <person name="Riley R."/>
            <person name="Tritt A."/>
            <person name="Adam C."/>
            <person name="Daum C."/>
            <person name="Floudas D."/>
            <person name="Sun H."/>
            <person name="Yadav J.S."/>
            <person name="Pangilinan J."/>
            <person name="Larsson K.H."/>
            <person name="Matsuura K."/>
            <person name="Barry K."/>
            <person name="Labutti K."/>
            <person name="Kuo R."/>
            <person name="Ohm R.A."/>
            <person name="Bhattacharya S.S."/>
            <person name="Shirouzu T."/>
            <person name="Yoshinaga Y."/>
            <person name="Martin F.M."/>
            <person name="Grigoriev I.V."/>
            <person name="Hibbett D.S."/>
        </authorList>
    </citation>
    <scope>NUCLEOTIDE SEQUENCE [LARGE SCALE GENOMIC DNA]</scope>
    <source>
        <strain evidence="2 3">CBS 109695</strain>
    </source>
</reference>
<dbReference type="OrthoDB" id="3051522at2759"/>
<feature type="compositionally biased region" description="Low complexity" evidence="1">
    <location>
        <begin position="202"/>
        <end position="214"/>
    </location>
</feature>
<dbReference type="AlphaFoldDB" id="A0A167SRL8"/>
<keyword evidence="3" id="KW-1185">Reference proteome</keyword>
<dbReference type="CDD" id="cd12148">
    <property type="entry name" value="fungal_TF_MHR"/>
    <property type="match status" value="1"/>
</dbReference>
<organism evidence="2 3">
    <name type="scientific">Athelia psychrophila</name>
    <dbReference type="NCBI Taxonomy" id="1759441"/>
    <lineage>
        <taxon>Eukaryota</taxon>
        <taxon>Fungi</taxon>
        <taxon>Dikarya</taxon>
        <taxon>Basidiomycota</taxon>
        <taxon>Agaricomycotina</taxon>
        <taxon>Agaricomycetes</taxon>
        <taxon>Agaricomycetidae</taxon>
        <taxon>Atheliales</taxon>
        <taxon>Atheliaceae</taxon>
        <taxon>Athelia</taxon>
    </lineage>
</organism>
<gene>
    <name evidence="2" type="ORF">FIBSPDRAFT_1056026</name>
</gene>
<evidence type="ECO:0000256" key="1">
    <source>
        <dbReference type="SAM" id="MobiDB-lite"/>
    </source>
</evidence>
<evidence type="ECO:0000313" key="2">
    <source>
        <dbReference type="EMBL" id="KZP02176.1"/>
    </source>
</evidence>
<proteinExistence type="predicted"/>
<evidence type="ECO:0008006" key="4">
    <source>
        <dbReference type="Google" id="ProtNLM"/>
    </source>
</evidence>